<dbReference type="EMBL" id="BMVC01000031">
    <property type="protein sequence ID" value="GHD18790.1"/>
    <property type="molecule type" value="Genomic_DNA"/>
</dbReference>
<gene>
    <name evidence="1" type="ORF">GCM10010334_81940</name>
</gene>
<protein>
    <recommendedName>
        <fullName evidence="3">Conjugal transfer protein</fullName>
    </recommendedName>
</protein>
<organism evidence="1 2">
    <name type="scientific">Streptomyces finlayi</name>
    <dbReference type="NCBI Taxonomy" id="67296"/>
    <lineage>
        <taxon>Bacteria</taxon>
        <taxon>Bacillati</taxon>
        <taxon>Actinomycetota</taxon>
        <taxon>Actinomycetes</taxon>
        <taxon>Kitasatosporales</taxon>
        <taxon>Streptomycetaceae</taxon>
        <taxon>Streptomyces</taxon>
    </lineage>
</organism>
<dbReference type="InterPro" id="IPR024735">
    <property type="entry name" value="TcpC"/>
</dbReference>
<name>A0A918X9E1_9ACTN</name>
<reference evidence="1" key="1">
    <citation type="journal article" date="2014" name="Int. J. Syst. Evol. Microbiol.">
        <title>Complete genome sequence of Corynebacterium casei LMG S-19264T (=DSM 44701T), isolated from a smear-ripened cheese.</title>
        <authorList>
            <consortium name="US DOE Joint Genome Institute (JGI-PGF)"/>
            <person name="Walter F."/>
            <person name="Albersmeier A."/>
            <person name="Kalinowski J."/>
            <person name="Ruckert C."/>
        </authorList>
    </citation>
    <scope>NUCLEOTIDE SEQUENCE</scope>
    <source>
        <strain evidence="1">JCM 4637</strain>
    </source>
</reference>
<dbReference type="Proteomes" id="UP000638353">
    <property type="component" value="Unassembled WGS sequence"/>
</dbReference>
<dbReference type="RefSeq" id="WP_189828401.1">
    <property type="nucleotide sequence ID" value="NZ_BMVC01000031.1"/>
</dbReference>
<reference evidence="1" key="2">
    <citation type="submission" date="2020-09" db="EMBL/GenBank/DDBJ databases">
        <authorList>
            <person name="Sun Q."/>
            <person name="Ohkuma M."/>
        </authorList>
    </citation>
    <scope>NUCLEOTIDE SEQUENCE</scope>
    <source>
        <strain evidence="1">JCM 4637</strain>
    </source>
</reference>
<evidence type="ECO:0000313" key="2">
    <source>
        <dbReference type="Proteomes" id="UP000638353"/>
    </source>
</evidence>
<sequence length="290" mass="29257">MATGSALGQARRRVSAGRLAVWAALAAGPAALVLAIAPAPRTVAAASVPKVATPVATPLAADPAGHAELFLSSWLASSEGQTSEPARRVQALAPGVGLPKAAAPAALVSALSTVATAPTRWAVTVAATDPKSAVHYFQVPLAAAAGGRLVVVAGPAEVAAPPAANAPASSFTVTVPSGRPLAATVTEFFTAYLGGGQIARYAVPDVQLTAPVSAARKAEVTQISAESQEAAGEEVPADGTRVRVRVRVRAQQDERQVWPLEYGLTLAARADRWEIAALTAAQNIPAGGVR</sequence>
<dbReference type="Pfam" id="PF12642">
    <property type="entry name" value="TpcC"/>
    <property type="match status" value="1"/>
</dbReference>
<comment type="caution">
    <text evidence="1">The sequence shown here is derived from an EMBL/GenBank/DDBJ whole genome shotgun (WGS) entry which is preliminary data.</text>
</comment>
<evidence type="ECO:0000313" key="1">
    <source>
        <dbReference type="EMBL" id="GHD18790.1"/>
    </source>
</evidence>
<evidence type="ECO:0008006" key="3">
    <source>
        <dbReference type="Google" id="ProtNLM"/>
    </source>
</evidence>
<accession>A0A918X9E1</accession>
<dbReference type="AlphaFoldDB" id="A0A918X9E1"/>
<proteinExistence type="predicted"/>